<evidence type="ECO:0000313" key="2">
    <source>
        <dbReference type="EMBL" id="AIF82824.1"/>
    </source>
</evidence>
<evidence type="ECO:0000256" key="1">
    <source>
        <dbReference type="SAM" id="Phobius"/>
    </source>
</evidence>
<keyword evidence="1" id="KW-0472">Membrane</keyword>
<dbReference type="EMBL" id="CP007174">
    <property type="protein sequence ID" value="AIF82824.1"/>
    <property type="molecule type" value="Genomic_DNA"/>
</dbReference>
<accession>A0A075MU45</accession>
<keyword evidence="3" id="KW-1185">Reference proteome</keyword>
<reference evidence="2 3" key="1">
    <citation type="journal article" date="2014" name="PLoS ONE">
        <title>Genome Sequence of Candidatus Nitrososphaera evergladensis from Group I.1b Enriched from Everglades Soil Reveals Novel Genomic Features of the Ammonia-Oxidizing Archaea.</title>
        <authorList>
            <person name="Zhalnina K.V."/>
            <person name="Dias R."/>
            <person name="Leonard M.T."/>
            <person name="Dorr de Quadros P."/>
            <person name="Camargo F.A."/>
            <person name="Drew J.C."/>
            <person name="Farmerie W.G."/>
            <person name="Daroub S.H."/>
            <person name="Triplett E.W."/>
        </authorList>
    </citation>
    <scope>NUCLEOTIDE SEQUENCE [LARGE SCALE GENOMIC DNA]</scope>
    <source>
        <strain evidence="2 3">SR1</strain>
    </source>
</reference>
<dbReference type="HOGENOM" id="CLU_1631561_0_0_2"/>
<sequence length="184" mass="21489">MTISLVLTFAMMMTMTTTTFYFQSVNADECAEDKDWPEKPCPAYGAASEAELRERWDKYYEMKGKEWMEAKKAEMDQAIKNNTFTEWIQYGDLDNNNAANRNAYFYYRLNNQVPLRVRDFEGRYFMPEEQDPSMFIFTPLSGDYYVKPPPAPWYTRPEGLYVIIGIGSASALASFFALRKVIRK</sequence>
<dbReference type="KEGG" id="nev:NTE_00746"/>
<dbReference type="AlphaFoldDB" id="A0A075MU45"/>
<feature type="transmembrane region" description="Helical" evidence="1">
    <location>
        <begin position="159"/>
        <end position="178"/>
    </location>
</feature>
<evidence type="ECO:0000313" key="3">
    <source>
        <dbReference type="Proteomes" id="UP000028194"/>
    </source>
</evidence>
<proteinExistence type="predicted"/>
<keyword evidence="1" id="KW-1133">Transmembrane helix</keyword>
<protein>
    <submittedName>
        <fullName evidence="2">Uncharacterized protein</fullName>
    </submittedName>
</protein>
<name>A0A075MU45_9ARCH</name>
<gene>
    <name evidence="2" type="ORF">NTE_00746</name>
</gene>
<organism evidence="2 3">
    <name type="scientific">Candidatus Nitrososphaera evergladensis SR1</name>
    <dbReference type="NCBI Taxonomy" id="1459636"/>
    <lineage>
        <taxon>Archaea</taxon>
        <taxon>Nitrososphaerota</taxon>
        <taxon>Nitrososphaeria</taxon>
        <taxon>Nitrososphaerales</taxon>
        <taxon>Nitrososphaeraceae</taxon>
        <taxon>Nitrososphaera</taxon>
    </lineage>
</organism>
<keyword evidence="1" id="KW-0812">Transmembrane</keyword>
<dbReference type="Proteomes" id="UP000028194">
    <property type="component" value="Chromosome"/>
</dbReference>
<dbReference type="OrthoDB" id="3301at2157"/>
<dbReference type="eggNOG" id="arCOG14335">
    <property type="taxonomic scope" value="Archaea"/>
</dbReference>